<name>A0A4Z0C0Q2_9BURK</name>
<dbReference type="EMBL" id="SMLL01000001">
    <property type="protein sequence ID" value="TFZ04791.1"/>
    <property type="molecule type" value="Genomic_DNA"/>
</dbReference>
<gene>
    <name evidence="1" type="ORF">EZ242_03305</name>
</gene>
<keyword evidence="2" id="KW-1185">Reference proteome</keyword>
<sequence>MNLTDQLRQWGLVHAQTRQAEQILAGATPADASEALADRARQLRLAADQLHRDIYGRIGARNERPGS</sequence>
<dbReference type="AlphaFoldDB" id="A0A4Z0C0Q2"/>
<reference evidence="1 2" key="1">
    <citation type="submission" date="2019-03" db="EMBL/GenBank/DDBJ databases">
        <title>Ramlibacter rhizophilus CCTCC AB2015357, whole genome shotgun sequence.</title>
        <authorList>
            <person name="Zhang X."/>
            <person name="Feng G."/>
            <person name="Zhu H."/>
        </authorList>
    </citation>
    <scope>NUCLEOTIDE SEQUENCE [LARGE SCALE GENOMIC DNA]</scope>
    <source>
        <strain evidence="1 2">CCTCC AB2015357</strain>
    </source>
</reference>
<dbReference type="RefSeq" id="WP_135283673.1">
    <property type="nucleotide sequence ID" value="NZ_SMLL01000001.1"/>
</dbReference>
<proteinExistence type="predicted"/>
<organism evidence="1 2">
    <name type="scientific">Ramlibacter rhizophilus</name>
    <dbReference type="NCBI Taxonomy" id="1781167"/>
    <lineage>
        <taxon>Bacteria</taxon>
        <taxon>Pseudomonadati</taxon>
        <taxon>Pseudomonadota</taxon>
        <taxon>Betaproteobacteria</taxon>
        <taxon>Burkholderiales</taxon>
        <taxon>Comamonadaceae</taxon>
        <taxon>Ramlibacter</taxon>
    </lineage>
</organism>
<accession>A0A4Z0C0Q2</accession>
<dbReference type="Proteomes" id="UP000297564">
    <property type="component" value="Unassembled WGS sequence"/>
</dbReference>
<comment type="caution">
    <text evidence="1">The sequence shown here is derived from an EMBL/GenBank/DDBJ whole genome shotgun (WGS) entry which is preliminary data.</text>
</comment>
<evidence type="ECO:0000313" key="1">
    <source>
        <dbReference type="EMBL" id="TFZ04791.1"/>
    </source>
</evidence>
<protein>
    <submittedName>
        <fullName evidence="1">Uncharacterized protein</fullName>
    </submittedName>
</protein>
<evidence type="ECO:0000313" key="2">
    <source>
        <dbReference type="Proteomes" id="UP000297564"/>
    </source>
</evidence>